<reference evidence="3 4" key="1">
    <citation type="submission" date="2019-01" db="EMBL/GenBank/DDBJ databases">
        <title>Draft genome sequences of three monokaryotic isolates of the white-rot basidiomycete fungus Dichomitus squalens.</title>
        <authorList>
            <consortium name="DOE Joint Genome Institute"/>
            <person name="Lopez S.C."/>
            <person name="Andreopoulos B."/>
            <person name="Pangilinan J."/>
            <person name="Lipzen A."/>
            <person name="Riley R."/>
            <person name="Ahrendt S."/>
            <person name="Ng V."/>
            <person name="Barry K."/>
            <person name="Daum C."/>
            <person name="Grigoriev I.V."/>
            <person name="Hilden K.S."/>
            <person name="Makela M.R."/>
            <person name="de Vries R.P."/>
        </authorList>
    </citation>
    <scope>NUCLEOTIDE SEQUENCE [LARGE SCALE GENOMIC DNA]</scope>
    <source>
        <strain evidence="3 4">CBS 464.89</strain>
    </source>
</reference>
<evidence type="ECO:0000313" key="4">
    <source>
        <dbReference type="Proteomes" id="UP000292082"/>
    </source>
</evidence>
<dbReference type="EMBL" id="ML145142">
    <property type="protein sequence ID" value="TBU57053.1"/>
    <property type="molecule type" value="Genomic_DNA"/>
</dbReference>
<feature type="domain" description="Fungal-type protein kinase" evidence="2">
    <location>
        <begin position="372"/>
        <end position="521"/>
    </location>
</feature>
<feature type="compositionally biased region" description="Basic and acidic residues" evidence="1">
    <location>
        <begin position="744"/>
        <end position="753"/>
    </location>
</feature>
<dbReference type="PANTHER" id="PTHR38248">
    <property type="entry name" value="FUNK1 6"/>
    <property type="match status" value="1"/>
</dbReference>
<dbReference type="PANTHER" id="PTHR38248:SF2">
    <property type="entry name" value="FUNK1 11"/>
    <property type="match status" value="1"/>
</dbReference>
<name>A0A4Q9PRN6_9APHY</name>
<dbReference type="Gene3D" id="1.10.510.10">
    <property type="entry name" value="Transferase(Phosphotransferase) domain 1"/>
    <property type="match status" value="1"/>
</dbReference>
<dbReference type="InterPro" id="IPR011009">
    <property type="entry name" value="Kinase-like_dom_sf"/>
</dbReference>
<gene>
    <name evidence="3" type="ORF">BD310DRAFT_949699</name>
</gene>
<organism evidence="3 4">
    <name type="scientific">Dichomitus squalens</name>
    <dbReference type="NCBI Taxonomy" id="114155"/>
    <lineage>
        <taxon>Eukaryota</taxon>
        <taxon>Fungi</taxon>
        <taxon>Dikarya</taxon>
        <taxon>Basidiomycota</taxon>
        <taxon>Agaricomycotina</taxon>
        <taxon>Agaricomycetes</taxon>
        <taxon>Polyporales</taxon>
        <taxon>Polyporaceae</taxon>
        <taxon>Dichomitus</taxon>
    </lineage>
</organism>
<dbReference type="Pfam" id="PF17667">
    <property type="entry name" value="Pkinase_fungal"/>
    <property type="match status" value="1"/>
</dbReference>
<dbReference type="Proteomes" id="UP000292082">
    <property type="component" value="Unassembled WGS sequence"/>
</dbReference>
<evidence type="ECO:0000313" key="3">
    <source>
        <dbReference type="EMBL" id="TBU57053.1"/>
    </source>
</evidence>
<dbReference type="InterPro" id="IPR040976">
    <property type="entry name" value="Pkinase_fungal"/>
</dbReference>
<protein>
    <recommendedName>
        <fullName evidence="2">Fungal-type protein kinase domain-containing protein</fullName>
    </recommendedName>
</protein>
<sequence length="799" mass="89944">METLLCSPAHIDHSTFLRTFWPPPAADTPILRQNPAPTDHTDFGLTTVAHEVWLVDKLKLCSTHMLSIEPPVRDESLWGSYQWGHLQPLDDVRPAWALPQVLFLFTDGFPSQEACTQIIVKFEHQFTLQHLTALYMVVVHNDSLRLVRYDRSGTIVTPCTDFISDPMVLPDLFWRLSVLTDEQLGMDPTATPILPGSPEHAFMDDLARKRVDTDIDWHDGAAVPDIADSPDPASAQQWSNARSWFRDSIHPKPDDLLLARDFTDDHPRWKLHVPAGADAPLHEFLVGAPIAFSPSVQLNTLDQRNPRVFAAYDCTTRQLVCLKDTWRTHKEERYWGRREGLVLEMLNKAGVPFVPTLVCEAELPGQVTQTQRFRDSEDGYGTPHILEVLAHYRVVTKEICVSLEEIKTSRQLVQIIGDCITGHAEAAKSCSILHGDISYSNIMICPIVDSTTDPGNPTVKWRGMLIDWELCRPVPTPENIWRVCFIDGGRSWGYVSVEYIRIGRKALKTPDELESFFYVLLEAAAYHLPSNLEDEQKFVDAFFSTSLQPGVSTHCGWGVSKWKLYALDQCRILRAPARDGSELRFYRRPRQDVEEDGTEPVDHAFNALLLEYLSWCHGVLRVNWRRLRRYPYDPPAGPNPAIDELDVDKLAAKLNDHDAVRELFASALKAWPEYPVELALPDVQSEPGPSEEGESSSKAAALDGQAGGENERAPEESGVKVGGVKAQRMTKTQTKERRKQTNKTAERTEKKAGEAGANLGKPLPSELKIRVSIPVRSSRRIRGEPAPDPDEPPSKRSRL</sequence>
<accession>A0A4Q9PRN6</accession>
<feature type="compositionally biased region" description="Basic and acidic residues" evidence="1">
    <location>
        <begin position="709"/>
        <end position="718"/>
    </location>
</feature>
<dbReference type="SUPFAM" id="SSF56112">
    <property type="entry name" value="Protein kinase-like (PK-like)"/>
    <property type="match status" value="1"/>
</dbReference>
<evidence type="ECO:0000256" key="1">
    <source>
        <dbReference type="SAM" id="MobiDB-lite"/>
    </source>
</evidence>
<evidence type="ECO:0000259" key="2">
    <source>
        <dbReference type="Pfam" id="PF17667"/>
    </source>
</evidence>
<keyword evidence="4" id="KW-1185">Reference proteome</keyword>
<feature type="region of interest" description="Disordered" evidence="1">
    <location>
        <begin position="681"/>
        <end position="799"/>
    </location>
</feature>
<proteinExistence type="predicted"/>
<dbReference type="AlphaFoldDB" id="A0A4Q9PRN6"/>